<dbReference type="RefSeq" id="WP_345538846.1">
    <property type="nucleotide sequence ID" value="NZ_BAABGJ010000028.1"/>
</dbReference>
<evidence type="ECO:0000256" key="1">
    <source>
        <dbReference type="SAM" id="MobiDB-lite"/>
    </source>
</evidence>
<feature type="region of interest" description="Disordered" evidence="1">
    <location>
        <begin position="213"/>
        <end position="232"/>
    </location>
</feature>
<dbReference type="CDD" id="cd12108">
    <property type="entry name" value="Hr-like"/>
    <property type="match status" value="1"/>
</dbReference>
<evidence type="ECO:0000313" key="3">
    <source>
        <dbReference type="EMBL" id="GAA4345755.1"/>
    </source>
</evidence>
<comment type="caution">
    <text evidence="3">The sequence shown here is derived from an EMBL/GenBank/DDBJ whole genome shotgun (WGS) entry which is preliminary data.</text>
</comment>
<dbReference type="Gene3D" id="1.20.120.520">
    <property type="entry name" value="nmb1532 protein domain like"/>
    <property type="match status" value="1"/>
</dbReference>
<evidence type="ECO:0000313" key="4">
    <source>
        <dbReference type="Proteomes" id="UP001500975"/>
    </source>
</evidence>
<organism evidence="3 4">
    <name type="scientific">Variovorax defluvii</name>
    <dbReference type="NCBI Taxonomy" id="913761"/>
    <lineage>
        <taxon>Bacteria</taxon>
        <taxon>Pseudomonadati</taxon>
        <taxon>Pseudomonadota</taxon>
        <taxon>Betaproteobacteria</taxon>
        <taxon>Burkholderiales</taxon>
        <taxon>Comamonadaceae</taxon>
        <taxon>Variovorax</taxon>
    </lineage>
</organism>
<dbReference type="Proteomes" id="UP001500975">
    <property type="component" value="Unassembled WGS sequence"/>
</dbReference>
<evidence type="ECO:0000259" key="2">
    <source>
        <dbReference type="Pfam" id="PF01814"/>
    </source>
</evidence>
<dbReference type="PANTHER" id="PTHR39966:SF1">
    <property type="entry name" value="HEMERYTHRIN-LIKE DOMAIN-CONTAINING PROTEIN"/>
    <property type="match status" value="1"/>
</dbReference>
<sequence length="232" mass="26056">MSTPRPTLTHPSLSIICHEHRALSAMLRSIVLLLREHRRRNTLPDFDALQAMLFYVDEFPEKLHHPKESRLLFPKLRGHDAHTDAVLDRLDRDHAHGEQAIRELEHALLGFRTMSGTRQCEARRADFETLMKKYAEFYLDHMHVEETEILPLAQSVLSDDDWAELDAAFLLNRDPLTGHQADEAYKPLFARIVGALRHSGNFGTMLEALASAALPTGSPPPPPGHPAGGEGS</sequence>
<gene>
    <name evidence="3" type="ORF">GCM10023165_30040</name>
</gene>
<name>A0ABP8HVZ1_9BURK</name>
<keyword evidence="4" id="KW-1185">Reference proteome</keyword>
<reference evidence="4" key="1">
    <citation type="journal article" date="2019" name="Int. J. Syst. Evol. Microbiol.">
        <title>The Global Catalogue of Microorganisms (GCM) 10K type strain sequencing project: providing services to taxonomists for standard genome sequencing and annotation.</title>
        <authorList>
            <consortium name="The Broad Institute Genomics Platform"/>
            <consortium name="The Broad Institute Genome Sequencing Center for Infectious Disease"/>
            <person name="Wu L."/>
            <person name="Ma J."/>
        </authorList>
    </citation>
    <scope>NUCLEOTIDE SEQUENCE [LARGE SCALE GENOMIC DNA]</scope>
    <source>
        <strain evidence="4">JCM 17804</strain>
    </source>
</reference>
<accession>A0ABP8HVZ1</accession>
<dbReference type="Pfam" id="PF01814">
    <property type="entry name" value="Hemerythrin"/>
    <property type="match status" value="1"/>
</dbReference>
<dbReference type="EMBL" id="BAABGJ010000028">
    <property type="protein sequence ID" value="GAA4345755.1"/>
    <property type="molecule type" value="Genomic_DNA"/>
</dbReference>
<dbReference type="PANTHER" id="PTHR39966">
    <property type="entry name" value="BLL2471 PROTEIN-RELATED"/>
    <property type="match status" value="1"/>
</dbReference>
<proteinExistence type="predicted"/>
<feature type="domain" description="Hemerythrin-like" evidence="2">
    <location>
        <begin position="16"/>
        <end position="153"/>
    </location>
</feature>
<dbReference type="InterPro" id="IPR012312">
    <property type="entry name" value="Hemerythrin-like"/>
</dbReference>
<protein>
    <submittedName>
        <fullName evidence="3">Hemerythrin domain-containing protein</fullName>
    </submittedName>
</protein>